<dbReference type="OrthoDB" id="997674at2759"/>
<evidence type="ECO:0000256" key="1">
    <source>
        <dbReference type="SAM" id="Coils"/>
    </source>
</evidence>
<dbReference type="AlphaFoldDB" id="A0A7J8W323"/>
<keyword evidence="1" id="KW-0175">Coiled coil</keyword>
<protein>
    <recommendedName>
        <fullName evidence="4">Retrotransposon gag domain-containing protein</fullName>
    </recommendedName>
</protein>
<comment type="caution">
    <text evidence="2">The sequence shown here is derived from an EMBL/GenBank/DDBJ whole genome shotgun (WGS) entry which is preliminary data.</text>
</comment>
<sequence length="121" mass="13666">MQEQLREFNWDTIGSLKNKLAGKDNALEAMVIALKEEINELKGELKIFKVAIGNGMLALKPKPQAMDVPKSKVFKGVRSASEVDNFFWAMEQYFCAINIEDDATKVNTVAMHFTGVALLWW</sequence>
<reference evidence="2 3" key="1">
    <citation type="journal article" date="2019" name="Genome Biol. Evol.">
        <title>Insights into the evolution of the New World diploid cottons (Gossypium, subgenus Houzingenia) based on genome sequencing.</title>
        <authorList>
            <person name="Grover C.E."/>
            <person name="Arick M.A. 2nd"/>
            <person name="Thrash A."/>
            <person name="Conover J.L."/>
            <person name="Sanders W.S."/>
            <person name="Peterson D.G."/>
            <person name="Frelichowski J.E."/>
            <person name="Scheffler J.A."/>
            <person name="Scheffler B.E."/>
            <person name="Wendel J.F."/>
        </authorList>
    </citation>
    <scope>NUCLEOTIDE SEQUENCE [LARGE SCALE GENOMIC DNA]</scope>
    <source>
        <strain evidence="2">57</strain>
        <tissue evidence="2">Leaf</tissue>
    </source>
</reference>
<gene>
    <name evidence="2" type="ORF">Goklo_024249</name>
</gene>
<evidence type="ECO:0008006" key="4">
    <source>
        <dbReference type="Google" id="ProtNLM"/>
    </source>
</evidence>
<organism evidence="2 3">
    <name type="scientific">Gossypium klotzschianum</name>
    <dbReference type="NCBI Taxonomy" id="34286"/>
    <lineage>
        <taxon>Eukaryota</taxon>
        <taxon>Viridiplantae</taxon>
        <taxon>Streptophyta</taxon>
        <taxon>Embryophyta</taxon>
        <taxon>Tracheophyta</taxon>
        <taxon>Spermatophyta</taxon>
        <taxon>Magnoliopsida</taxon>
        <taxon>eudicotyledons</taxon>
        <taxon>Gunneridae</taxon>
        <taxon>Pentapetalae</taxon>
        <taxon>rosids</taxon>
        <taxon>malvids</taxon>
        <taxon>Malvales</taxon>
        <taxon>Malvaceae</taxon>
        <taxon>Malvoideae</taxon>
        <taxon>Gossypium</taxon>
    </lineage>
</organism>
<accession>A0A7J8W323</accession>
<dbReference type="Proteomes" id="UP000593573">
    <property type="component" value="Unassembled WGS sequence"/>
</dbReference>
<evidence type="ECO:0000313" key="3">
    <source>
        <dbReference type="Proteomes" id="UP000593573"/>
    </source>
</evidence>
<proteinExistence type="predicted"/>
<evidence type="ECO:0000313" key="2">
    <source>
        <dbReference type="EMBL" id="MBA0669461.1"/>
    </source>
</evidence>
<feature type="coiled-coil region" evidence="1">
    <location>
        <begin position="24"/>
        <end position="51"/>
    </location>
</feature>
<name>A0A7J8W323_9ROSI</name>
<feature type="non-terminal residue" evidence="2">
    <location>
        <position position="121"/>
    </location>
</feature>
<keyword evidence="3" id="KW-1185">Reference proteome</keyword>
<dbReference type="EMBL" id="JABFAB010061475">
    <property type="protein sequence ID" value="MBA0669461.1"/>
    <property type="molecule type" value="Genomic_DNA"/>
</dbReference>